<dbReference type="Gene3D" id="3.20.20.70">
    <property type="entry name" value="Aldolase class I"/>
    <property type="match status" value="1"/>
</dbReference>
<reference evidence="6" key="1">
    <citation type="journal article" date="2023" name="Int. J. Syst. Evol. Microbiol.">
        <title>&lt;i&gt;Holtiella tumoricola&lt;/i&gt; gen. nov. sp. nov., isolated from a human clinical sample.</title>
        <authorList>
            <person name="Allen-Vercoe E."/>
            <person name="Daigneault M.C."/>
            <person name="Vancuren S.J."/>
            <person name="Cochrane K."/>
            <person name="O'Neal L.L."/>
            <person name="Sankaranarayanan K."/>
            <person name="Lawson P.A."/>
        </authorList>
    </citation>
    <scope>NUCLEOTIDE SEQUENCE</scope>
    <source>
        <strain evidence="6">CC70A</strain>
    </source>
</reference>
<evidence type="ECO:0000256" key="2">
    <source>
        <dbReference type="ARBA" id="ARBA00013457"/>
    </source>
</evidence>
<gene>
    <name evidence="6" type="ORF">PBV87_14795</name>
</gene>
<dbReference type="SUPFAM" id="SSF51412">
    <property type="entry name" value="Inosine monophosphate dehydrogenase (IMPDH)"/>
    <property type="match status" value="1"/>
</dbReference>
<dbReference type="EMBL" id="JAQIFT010000054">
    <property type="protein sequence ID" value="MDA3732744.1"/>
    <property type="molecule type" value="Genomic_DNA"/>
</dbReference>
<dbReference type="InterPro" id="IPR013785">
    <property type="entry name" value="Aldolase_TIM"/>
</dbReference>
<comment type="function">
    <text evidence="1">Nitronate monooxygenase that uses molecular oxygen to catalyze the oxidative denitrification of alkyl nitronates. Acts on propionate 3-nitronate (P3N), the presumed physiological substrate. Probably functions in the detoxification of P3N, a metabolic poison produced by plants and fungi as a defense mechanism.</text>
</comment>
<name>A0AA42DPF2_9FIRM</name>
<dbReference type="Proteomes" id="UP001169242">
    <property type="component" value="Unassembled WGS sequence"/>
</dbReference>
<sequence length="351" mass="37557">MFNKQLIIGNLKPTFPVIQGGMGVGISLSSLAGHVAKCGGIGIISGAQIGYRDKDFIKDPLHANLVALKQEIKQAREIASNGIIGVNLMVAMKHYAEYVKAAVEAKIDLIISGAGLPLDLPKYTKDSDTKAVPIVSSAKAATIICKQWDRKYNFAPDAIIVEGPLAGGHLGFSAAHLENSPLLEDIILEVKEVVKEYSEKYNKSIPVIAAGGIYNGEDVAKMLEKGADGVQMATRFVTTHECDASLAFKEAYINSTEETIGIVKSPVGMPGRAILNTYITSPQGNKACFFDCLHKCGVTDIPYCISKALINAVTGDVDNALLFCGSNAYKATKLEYVEDIFNEIESALVIA</sequence>
<dbReference type="GO" id="GO:0016627">
    <property type="term" value="F:oxidoreductase activity, acting on the CH-CH group of donors"/>
    <property type="evidence" value="ECO:0007669"/>
    <property type="project" value="InterPro"/>
</dbReference>
<dbReference type="RefSeq" id="WP_271012761.1">
    <property type="nucleotide sequence ID" value="NZ_JAQIFT010000054.1"/>
</dbReference>
<dbReference type="CDD" id="cd04730">
    <property type="entry name" value="NPD_like"/>
    <property type="match status" value="1"/>
</dbReference>
<organism evidence="6 7">
    <name type="scientific">Holtiella tumoricola</name>
    <dbReference type="NCBI Taxonomy" id="3018743"/>
    <lineage>
        <taxon>Bacteria</taxon>
        <taxon>Bacillati</taxon>
        <taxon>Bacillota</taxon>
        <taxon>Clostridia</taxon>
        <taxon>Lachnospirales</taxon>
        <taxon>Cellulosilyticaceae</taxon>
        <taxon>Holtiella</taxon>
    </lineage>
</organism>
<dbReference type="AlphaFoldDB" id="A0AA42DPF2"/>
<accession>A0AA42DPF2</accession>
<evidence type="ECO:0000256" key="4">
    <source>
        <dbReference type="ARBA" id="ARBA00022643"/>
    </source>
</evidence>
<keyword evidence="3" id="KW-0285">Flavoprotein</keyword>
<dbReference type="InterPro" id="IPR004136">
    <property type="entry name" value="NMO"/>
</dbReference>
<dbReference type="PANTHER" id="PTHR32332:SF18">
    <property type="entry name" value="2-NITROPROPANE DIOXYGENASE"/>
    <property type="match status" value="1"/>
</dbReference>
<evidence type="ECO:0000313" key="7">
    <source>
        <dbReference type="Proteomes" id="UP001169242"/>
    </source>
</evidence>
<dbReference type="PANTHER" id="PTHR32332">
    <property type="entry name" value="2-NITROPROPANE DIOXYGENASE"/>
    <property type="match status" value="1"/>
</dbReference>
<evidence type="ECO:0000256" key="5">
    <source>
        <dbReference type="ARBA" id="ARBA00023002"/>
    </source>
</evidence>
<dbReference type="InterPro" id="IPR001295">
    <property type="entry name" value="Dihydroorotate_DH_CS"/>
</dbReference>
<keyword evidence="7" id="KW-1185">Reference proteome</keyword>
<evidence type="ECO:0000256" key="3">
    <source>
        <dbReference type="ARBA" id="ARBA00022630"/>
    </source>
</evidence>
<keyword evidence="5" id="KW-0560">Oxidoreductase</keyword>
<dbReference type="PROSITE" id="PS00912">
    <property type="entry name" value="DHODEHASE_2"/>
    <property type="match status" value="1"/>
</dbReference>
<evidence type="ECO:0000256" key="1">
    <source>
        <dbReference type="ARBA" id="ARBA00003535"/>
    </source>
</evidence>
<dbReference type="Pfam" id="PF03060">
    <property type="entry name" value="NMO"/>
    <property type="match status" value="1"/>
</dbReference>
<dbReference type="GO" id="GO:0018580">
    <property type="term" value="F:nitronate monooxygenase activity"/>
    <property type="evidence" value="ECO:0007669"/>
    <property type="project" value="InterPro"/>
</dbReference>
<proteinExistence type="predicted"/>
<comment type="caution">
    <text evidence="6">The sequence shown here is derived from an EMBL/GenBank/DDBJ whole genome shotgun (WGS) entry which is preliminary data.</text>
</comment>
<keyword evidence="4" id="KW-0288">FMN</keyword>
<dbReference type="GO" id="GO:0006207">
    <property type="term" value="P:'de novo' pyrimidine nucleobase biosynthetic process"/>
    <property type="evidence" value="ECO:0007669"/>
    <property type="project" value="InterPro"/>
</dbReference>
<keyword evidence="6" id="KW-0503">Monooxygenase</keyword>
<protein>
    <recommendedName>
        <fullName evidence="2">Probable nitronate monooxygenase</fullName>
    </recommendedName>
</protein>
<evidence type="ECO:0000313" key="6">
    <source>
        <dbReference type="EMBL" id="MDA3732744.1"/>
    </source>
</evidence>